<feature type="domain" description="SH3b" evidence="1">
    <location>
        <begin position="246"/>
        <end position="314"/>
    </location>
</feature>
<sequence length="321" mass="33331">MTVYISQASCDERGKYVGGQAGNQSGTELNTRTYYSSSANPWVTYRAKDAATASKIANSAAQAVANMHIGYDQYERNTVRTQAMAVSWVMSAIKKDCECDCTSLAATCCICAGLSDAALFKGGNLMYTGDAATKLVNAGMQRVGSGLAESALRLGDVLVRDGHCVVVTSAPAQSGSTATPSKPTTAVSGSIDELAQAVIAGRFGNGDSRRAALGDKYEAVQKRVNEMLTGTANAPGTSTGTPRIIAGTYKVIASSLNVRSAPSLSGSVVASYGYGDKINSIAADVVEKDGYTWAHYTAYSGATRYVAVGTSNGSEKYLAKC</sequence>
<dbReference type="InterPro" id="IPR013168">
    <property type="entry name" value="Cpl_7_lyso_C"/>
</dbReference>
<dbReference type="InterPro" id="IPR003646">
    <property type="entry name" value="SH3-like_bac-type"/>
</dbReference>
<accession>A0A7C9NTF5</accession>
<reference evidence="2" key="1">
    <citation type="submission" date="2018-08" db="EMBL/GenBank/DDBJ databases">
        <title>Murine metabolic-syndrome-specific gut microbial biobank.</title>
        <authorList>
            <person name="Liu C."/>
        </authorList>
    </citation>
    <scope>NUCLEOTIDE SEQUENCE [LARGE SCALE GENOMIC DNA]</scope>
    <source>
        <strain evidence="2">Z82</strain>
    </source>
</reference>
<dbReference type="Pfam" id="PF25309">
    <property type="entry name" value="ELLD"/>
    <property type="match status" value="1"/>
</dbReference>
<dbReference type="AlphaFoldDB" id="A0A7C9NTF5"/>
<dbReference type="PROSITE" id="PS51781">
    <property type="entry name" value="SH3B"/>
    <property type="match status" value="1"/>
</dbReference>
<dbReference type="SMART" id="SM01095">
    <property type="entry name" value="Cpl-7"/>
    <property type="match status" value="1"/>
</dbReference>
<proteinExistence type="predicted"/>
<organism evidence="2">
    <name type="scientific">Muribaculaceae bacterium Z82</name>
    <dbReference type="NCBI Taxonomy" id="2304548"/>
    <lineage>
        <taxon>Bacteria</taxon>
        <taxon>Pseudomonadati</taxon>
        <taxon>Bacteroidota</taxon>
        <taxon>Bacteroidia</taxon>
        <taxon>Bacteroidales</taxon>
        <taxon>Muribaculaceae</taxon>
    </lineage>
</organism>
<dbReference type="Pfam" id="PF08230">
    <property type="entry name" value="CW_7"/>
    <property type="match status" value="1"/>
</dbReference>
<dbReference type="Pfam" id="PF08460">
    <property type="entry name" value="SH3_5"/>
    <property type="match status" value="1"/>
</dbReference>
<evidence type="ECO:0000313" key="2">
    <source>
        <dbReference type="EMBL" id="NBI35329.1"/>
    </source>
</evidence>
<gene>
    <name evidence="2" type="ORF">D1639_09885</name>
</gene>
<name>A0A7C9NTF5_9BACT</name>
<dbReference type="InterPro" id="IPR057370">
    <property type="entry name" value="ELLD"/>
</dbReference>
<comment type="caution">
    <text evidence="2">The sequence shown here is derived from an EMBL/GenBank/DDBJ whole genome shotgun (WGS) entry which is preliminary data.</text>
</comment>
<evidence type="ECO:0000259" key="1">
    <source>
        <dbReference type="PROSITE" id="PS51781"/>
    </source>
</evidence>
<dbReference type="Gene3D" id="2.30.30.40">
    <property type="entry name" value="SH3 Domains"/>
    <property type="match status" value="1"/>
</dbReference>
<dbReference type="SMART" id="SM00287">
    <property type="entry name" value="SH3b"/>
    <property type="match status" value="1"/>
</dbReference>
<dbReference type="EMBL" id="QWKH01000102">
    <property type="protein sequence ID" value="NBI35329.1"/>
    <property type="molecule type" value="Genomic_DNA"/>
</dbReference>
<protein>
    <recommendedName>
        <fullName evidence="1">SH3b domain-containing protein</fullName>
    </recommendedName>
</protein>